<comment type="cofactor">
    <cofactor evidence="14">
        <name>[2Fe-2S] cluster</name>
        <dbReference type="ChEBI" id="CHEBI:190135"/>
    </cofactor>
</comment>
<comment type="subunit">
    <text evidence="15">Homodimer which associates with NirD.</text>
</comment>
<comment type="caution">
    <text evidence="23">The sequence shown here is derived from an EMBL/GenBank/DDBJ whole genome shotgun (WGS) entry which is preliminary data.</text>
</comment>
<dbReference type="Gene3D" id="3.50.50.60">
    <property type="entry name" value="FAD/NAD(P)-binding domain"/>
    <property type="match status" value="2"/>
</dbReference>
<keyword evidence="13 16" id="KW-0534">Nitrate assimilation</keyword>
<keyword evidence="4 17" id="KW-0004">4Fe-4S</keyword>
<evidence type="ECO:0000313" key="24">
    <source>
        <dbReference type="Proteomes" id="UP000030185"/>
    </source>
</evidence>
<feature type="binding site" evidence="17">
    <location>
        <position position="667"/>
    </location>
    <ligand>
        <name>[4Fe-4S] cluster</name>
        <dbReference type="ChEBI" id="CHEBI:49883"/>
    </ligand>
</feature>
<dbReference type="InterPro" id="IPR045854">
    <property type="entry name" value="NO2/SO3_Rdtase_4Fe4S_sf"/>
</dbReference>
<dbReference type="UniPathway" id="UPA00653"/>
<keyword evidence="9 16" id="KW-0274">FAD</keyword>
<dbReference type="InterPro" id="IPR007419">
    <property type="entry name" value="BFD-like_2Fe2S-bd_dom"/>
</dbReference>
<evidence type="ECO:0000256" key="15">
    <source>
        <dbReference type="ARBA" id="ARBA00064211"/>
    </source>
</evidence>
<dbReference type="CDD" id="cd19943">
    <property type="entry name" value="NirB_Fer2_BFD-like_1"/>
    <property type="match status" value="1"/>
</dbReference>
<dbReference type="PANTHER" id="PTHR43809:SF1">
    <property type="entry name" value="NITRITE REDUCTASE (NADH) LARGE SUBUNIT"/>
    <property type="match status" value="1"/>
</dbReference>
<dbReference type="InterPro" id="IPR006066">
    <property type="entry name" value="NO2/SO3_Rdtase_FeS/sirohaem_BS"/>
</dbReference>
<dbReference type="InterPro" id="IPR012744">
    <property type="entry name" value="Nitri_red_NirB"/>
</dbReference>
<dbReference type="AlphaFoldDB" id="A0A098L8B7"/>
<dbReference type="Gene3D" id="1.10.10.1100">
    <property type="entry name" value="BFD-like [2Fe-2S]-binding domain"/>
    <property type="match status" value="1"/>
</dbReference>
<dbReference type="GO" id="GO:0051537">
    <property type="term" value="F:2 iron, 2 sulfur cluster binding"/>
    <property type="evidence" value="ECO:0007669"/>
    <property type="project" value="UniProtKB-KW"/>
</dbReference>
<dbReference type="GO" id="GO:0051539">
    <property type="term" value="F:4 iron, 4 sulfur cluster binding"/>
    <property type="evidence" value="ECO:0007669"/>
    <property type="project" value="UniProtKB-KW"/>
</dbReference>
<dbReference type="PRINTS" id="PR00397">
    <property type="entry name" value="SIROHAEM"/>
</dbReference>
<dbReference type="SUPFAM" id="SSF51905">
    <property type="entry name" value="FAD/NAD(P)-binding domain"/>
    <property type="match status" value="2"/>
</dbReference>
<dbReference type="GO" id="GO:0020037">
    <property type="term" value="F:heme binding"/>
    <property type="evidence" value="ECO:0007669"/>
    <property type="project" value="InterPro"/>
</dbReference>
<dbReference type="FunFam" id="1.10.10.1100:FF:000002">
    <property type="entry name" value="Nitrite reductase large subunit"/>
    <property type="match status" value="1"/>
</dbReference>
<dbReference type="CDD" id="cd19944">
    <property type="entry name" value="NirB_Fer2_BFD-like_2"/>
    <property type="match status" value="1"/>
</dbReference>
<evidence type="ECO:0000256" key="10">
    <source>
        <dbReference type="ARBA" id="ARBA00023002"/>
    </source>
</evidence>
<evidence type="ECO:0000256" key="6">
    <source>
        <dbReference type="ARBA" id="ARBA00022630"/>
    </source>
</evidence>
<dbReference type="GO" id="GO:0050660">
    <property type="term" value="F:flavin adenine dinucleotide binding"/>
    <property type="evidence" value="ECO:0007669"/>
    <property type="project" value="UniProtKB-UniRule"/>
</dbReference>
<keyword evidence="6 16" id="KW-0285">Flavoprotein</keyword>
<dbReference type="GO" id="GO:0098809">
    <property type="term" value="F:nitrite reductase activity"/>
    <property type="evidence" value="ECO:0007669"/>
    <property type="project" value="InterPro"/>
</dbReference>
<comment type="cofactor">
    <cofactor evidence="17">
        <name>[4Fe-4S] cluster</name>
        <dbReference type="ChEBI" id="CHEBI:49883"/>
    </cofactor>
    <text evidence="17">Binds 1 [4Fe-4S] cluster per subunit.</text>
</comment>
<dbReference type="SUPFAM" id="SSF56014">
    <property type="entry name" value="Nitrite and sulphite reductase 4Fe-4S domain-like"/>
    <property type="match status" value="1"/>
</dbReference>
<dbReference type="PANTHER" id="PTHR43809">
    <property type="entry name" value="NITRITE REDUCTASE (NADH) LARGE SUBUNIT"/>
    <property type="match status" value="1"/>
</dbReference>
<comment type="similarity">
    <text evidence="3">Belongs to the nitrite and sulfite reductase 4Fe-4S domain family.</text>
</comment>
<protein>
    <submittedName>
        <fullName evidence="23">Nitrite reductase</fullName>
    </submittedName>
</protein>
<dbReference type="EMBL" id="BBLT01000001">
    <property type="protein sequence ID" value="GAL82925.1"/>
    <property type="molecule type" value="Genomic_DNA"/>
</dbReference>
<keyword evidence="8 17" id="KW-0479">Metal-binding</keyword>
<evidence type="ECO:0000256" key="17">
    <source>
        <dbReference type="PIRSR" id="PIRSR037149-1"/>
    </source>
</evidence>
<dbReference type="GO" id="GO:0042128">
    <property type="term" value="P:nitrate assimilation"/>
    <property type="evidence" value="ECO:0007669"/>
    <property type="project" value="UniProtKB-UniRule"/>
</dbReference>
<name>A0A098L8B7_9BACT</name>
<feature type="domain" description="Nitrite/sulphite reductase 4Fe-4S" evidence="18">
    <location>
        <begin position="652"/>
        <end position="785"/>
    </location>
</feature>
<dbReference type="InterPro" id="IPR041575">
    <property type="entry name" value="Rubredoxin_C"/>
</dbReference>
<dbReference type="InterPro" id="IPR041854">
    <property type="entry name" value="BFD-like_2Fe2S-bd_dom_sf"/>
</dbReference>
<accession>A0A098L8B7</accession>
<keyword evidence="5 17" id="KW-0349">Heme</keyword>
<evidence type="ECO:0000259" key="20">
    <source>
        <dbReference type="Pfam" id="PF04324"/>
    </source>
</evidence>
<evidence type="ECO:0000256" key="11">
    <source>
        <dbReference type="ARBA" id="ARBA00023004"/>
    </source>
</evidence>
<proteinExistence type="inferred from homology"/>
<comment type="pathway">
    <text evidence="2">Nitrogen metabolism; nitrate reduction (assimilation).</text>
</comment>
<dbReference type="PRINTS" id="PR00368">
    <property type="entry name" value="FADPNR"/>
</dbReference>
<evidence type="ECO:0000256" key="4">
    <source>
        <dbReference type="ARBA" id="ARBA00022485"/>
    </source>
</evidence>
<dbReference type="NCBIfam" id="TIGR02374">
    <property type="entry name" value="nitri_red_nirB"/>
    <property type="match status" value="1"/>
</dbReference>
<evidence type="ECO:0000256" key="1">
    <source>
        <dbReference type="ARBA" id="ARBA00001974"/>
    </source>
</evidence>
<dbReference type="PIRSF" id="PIRSF037149">
    <property type="entry name" value="NirB"/>
    <property type="match status" value="1"/>
</dbReference>
<evidence type="ECO:0000256" key="5">
    <source>
        <dbReference type="ARBA" id="ARBA00022617"/>
    </source>
</evidence>
<evidence type="ECO:0000259" key="18">
    <source>
        <dbReference type="Pfam" id="PF01077"/>
    </source>
</evidence>
<feature type="binding site" evidence="17">
    <location>
        <position position="661"/>
    </location>
    <ligand>
        <name>[4Fe-4S] cluster</name>
        <dbReference type="ChEBI" id="CHEBI:49883"/>
    </ligand>
</feature>
<dbReference type="InterPro" id="IPR052034">
    <property type="entry name" value="NasD-like"/>
</dbReference>
<dbReference type="Pfam" id="PF01077">
    <property type="entry name" value="NIR_SIR"/>
    <property type="match status" value="1"/>
</dbReference>
<feature type="binding site" description="axial binding residue" evidence="17">
    <location>
        <position position="705"/>
    </location>
    <ligand>
        <name>siroheme</name>
        <dbReference type="ChEBI" id="CHEBI:60052"/>
    </ligand>
    <ligandPart>
        <name>Fe</name>
        <dbReference type="ChEBI" id="CHEBI:18248"/>
    </ligandPart>
</feature>
<dbReference type="InterPro" id="IPR036136">
    <property type="entry name" value="Nit/Sulf_reduc_fer-like_dom_sf"/>
</dbReference>
<dbReference type="PRINTS" id="PR00411">
    <property type="entry name" value="PNDRDTASEI"/>
</dbReference>
<evidence type="ECO:0000256" key="7">
    <source>
        <dbReference type="ARBA" id="ARBA00022714"/>
    </source>
</evidence>
<dbReference type="GO" id="GO:0046872">
    <property type="term" value="F:metal ion binding"/>
    <property type="evidence" value="ECO:0007669"/>
    <property type="project" value="UniProtKB-KW"/>
</dbReference>
<dbReference type="InterPro" id="IPR023753">
    <property type="entry name" value="FAD/NAD-binding_dom"/>
</dbReference>
<feature type="binding site" evidence="17">
    <location>
        <position position="705"/>
    </location>
    <ligand>
        <name>[4Fe-4S] cluster</name>
        <dbReference type="ChEBI" id="CHEBI:49883"/>
    </ligand>
</feature>
<dbReference type="InterPro" id="IPR005117">
    <property type="entry name" value="NiRdtase/SiRdtase_haem-b_fer"/>
</dbReference>
<reference evidence="23 24" key="1">
    <citation type="submission" date="2014-09" db="EMBL/GenBank/DDBJ databases">
        <title>Sporocytophaga myxococcoides PG-01 genome sequencing.</title>
        <authorList>
            <person name="Liu L."/>
            <person name="Gao P.J."/>
            <person name="Chen G.J."/>
            <person name="Wang L.S."/>
        </authorList>
    </citation>
    <scope>NUCLEOTIDE SEQUENCE [LARGE SCALE GENOMIC DNA]</scope>
    <source>
        <strain evidence="23 24">PG-01</strain>
    </source>
</reference>
<sequence>MYFFLYIFDLSELLLATLLNKFMKKLNNLVIVGNGMVGYKMCEKLIEKKVQEEYNIIVFGGESRPAYDRVHLSEYFSGKSAEDLLMAPADWYNENGITLYLNDPVVKIDREKKEVISFKGMSVSYSKLVLATGSSCFIPSIPGIEKEGVIAYRTIEDLDDIKSYAAKSKKGVVIGGGLLGLEAAKALMDLGLETHVVEFAPRLMPRQLDEMGAIILKEKIESLNIIIHLNKNTQSIDGEGKVAKMVFADGSELETDMIVVSAGIKPRDELARESGLEVGPRGGIVVNDLLQTSDPDIYSIGESALYKGMIYGLVAPGYEMADVVANSLAGGSKTFAPYDMSTKLKLIGVDVASFGDPFCTEQEHQHIVFEDRTKGIYKRVNISTCGNYLLGGVLVGDAKDYNMLLQTYKNSIILPPTPEDLILGPRGGSESAGSGVLSLPDAALICSCENVTKGDICSAVTYNNLEDVAGIKKCTKAGTGCGGCVPMLNDLLTATLKASGKEVNKVLCEHFGYSRQEVLAIIKSTGIKTYDELLMKYGNGDGCEVCKPAVASMFASTWNEMILKQDTIQDTNDRYLANIQKGGTYSVVPRIPGGEITPEKLIAIGVIAKKYDLYCKITGGQRIDLFGARVDELPLIWEELIEVGFESGHAYGKSLRTVKSCVGSTWCRFGLHDSVTFAIEIEERYKGLRAPHKLKSAVSGCVRECAEAQGKDFGIIATDKGWNLYVCGNGGAKPQHAKLLASDIDKETCIKYIDRFLMFYIRTAEPLNRTSTWLNKLDGGMEFLKDVIVNDSLGLGEQLEKEMQYMVDTYKCEWKDVVEDPLKRKRFTHFVNSSIADPTIKFQAMRDQKKPVEWGA</sequence>
<dbReference type="PROSITE" id="PS00365">
    <property type="entry name" value="NIR_SIR"/>
    <property type="match status" value="1"/>
</dbReference>
<dbReference type="FunFam" id="3.50.50.60:FF:000033">
    <property type="entry name" value="Nitrite reductase [NAD(P)H], large subunit"/>
    <property type="match status" value="1"/>
</dbReference>
<dbReference type="InterPro" id="IPR016156">
    <property type="entry name" value="FAD/NAD-linked_Rdtase_dimer_sf"/>
</dbReference>
<dbReference type="Proteomes" id="UP000030185">
    <property type="component" value="Unassembled WGS sequence"/>
</dbReference>
<feature type="domain" description="NADH-rubredoxin oxidoreductase C-terminal" evidence="22">
    <location>
        <begin position="341"/>
        <end position="408"/>
    </location>
</feature>
<dbReference type="InterPro" id="IPR036188">
    <property type="entry name" value="FAD/NAD-bd_sf"/>
</dbReference>
<evidence type="ECO:0000256" key="9">
    <source>
        <dbReference type="ARBA" id="ARBA00022827"/>
    </source>
</evidence>
<keyword evidence="7" id="KW-0001">2Fe-2S</keyword>
<comment type="cofactor">
    <cofactor evidence="17">
        <name>siroheme</name>
        <dbReference type="ChEBI" id="CHEBI:60052"/>
    </cofactor>
    <text evidence="17">Binds 1 siroheme per subunit.</text>
</comment>
<dbReference type="Pfam" id="PF03460">
    <property type="entry name" value="NIR_SIR_ferr"/>
    <property type="match status" value="1"/>
</dbReference>
<dbReference type="Pfam" id="PF18267">
    <property type="entry name" value="Rubredoxin_C"/>
    <property type="match status" value="1"/>
</dbReference>
<feature type="domain" description="Nitrite/Sulfite reductase ferredoxin-like" evidence="19">
    <location>
        <begin position="580"/>
        <end position="642"/>
    </location>
</feature>
<dbReference type="FunFam" id="3.30.413.10:FF:000007">
    <property type="entry name" value="Nitrite reductase [NAD(P)H] large subunit"/>
    <property type="match status" value="1"/>
</dbReference>
<dbReference type="NCBIfam" id="NF011565">
    <property type="entry name" value="PRK14989.1"/>
    <property type="match status" value="1"/>
</dbReference>
<keyword evidence="11 17" id="KW-0408">Iron</keyword>
<feature type="domain" description="BFD-like [2Fe-2S]-binding" evidence="20">
    <location>
        <begin position="444"/>
        <end position="493"/>
    </location>
</feature>
<comment type="cofactor">
    <cofactor evidence="1 16">
        <name>FAD</name>
        <dbReference type="ChEBI" id="CHEBI:57692"/>
    </cofactor>
</comment>
<dbReference type="STRING" id="153721.MYP_151"/>
<dbReference type="GO" id="GO:0050661">
    <property type="term" value="F:NADP binding"/>
    <property type="evidence" value="ECO:0007669"/>
    <property type="project" value="UniProtKB-UniRule"/>
</dbReference>
<feature type="domain" description="FAD/NAD(P)-binding" evidence="21">
    <location>
        <begin position="28"/>
        <end position="304"/>
    </location>
</feature>
<keyword evidence="24" id="KW-1185">Reference proteome</keyword>
<dbReference type="SUPFAM" id="SSF55124">
    <property type="entry name" value="Nitrite/Sulfite reductase N-terminal domain-like"/>
    <property type="match status" value="1"/>
</dbReference>
<evidence type="ECO:0000256" key="3">
    <source>
        <dbReference type="ARBA" id="ARBA00010429"/>
    </source>
</evidence>
<dbReference type="Pfam" id="PF04324">
    <property type="entry name" value="Fer2_BFD"/>
    <property type="match status" value="1"/>
</dbReference>
<evidence type="ECO:0000259" key="19">
    <source>
        <dbReference type="Pfam" id="PF03460"/>
    </source>
</evidence>
<keyword evidence="12 17" id="KW-0411">Iron-sulfur</keyword>
<keyword evidence="10" id="KW-0560">Oxidoreductase</keyword>
<evidence type="ECO:0000259" key="21">
    <source>
        <dbReference type="Pfam" id="PF07992"/>
    </source>
</evidence>
<dbReference type="GO" id="GO:0015980">
    <property type="term" value="P:energy derivation by oxidation of organic compounds"/>
    <property type="evidence" value="ECO:0007669"/>
    <property type="project" value="UniProtKB-ARBA"/>
</dbReference>
<organism evidence="23 24">
    <name type="scientific">Sporocytophaga myxococcoides</name>
    <dbReference type="NCBI Taxonomy" id="153721"/>
    <lineage>
        <taxon>Bacteria</taxon>
        <taxon>Pseudomonadati</taxon>
        <taxon>Bacteroidota</taxon>
        <taxon>Cytophagia</taxon>
        <taxon>Cytophagales</taxon>
        <taxon>Cytophagaceae</taxon>
        <taxon>Sporocytophaga</taxon>
    </lineage>
</organism>
<feature type="binding site" evidence="17">
    <location>
        <position position="701"/>
    </location>
    <ligand>
        <name>[4Fe-4S] cluster</name>
        <dbReference type="ChEBI" id="CHEBI:49883"/>
    </ligand>
</feature>
<evidence type="ECO:0000256" key="2">
    <source>
        <dbReference type="ARBA" id="ARBA00005096"/>
    </source>
</evidence>
<dbReference type="InterPro" id="IPR006067">
    <property type="entry name" value="NO2/SO3_Rdtase_4Fe4S_dom"/>
</dbReference>
<evidence type="ECO:0000256" key="13">
    <source>
        <dbReference type="ARBA" id="ARBA00023063"/>
    </source>
</evidence>
<evidence type="ECO:0000259" key="22">
    <source>
        <dbReference type="Pfam" id="PF18267"/>
    </source>
</evidence>
<dbReference type="Gene3D" id="3.30.413.10">
    <property type="entry name" value="Sulfite Reductase Hemoprotein, domain 1"/>
    <property type="match status" value="1"/>
</dbReference>
<evidence type="ECO:0000256" key="14">
    <source>
        <dbReference type="ARBA" id="ARBA00034078"/>
    </source>
</evidence>
<evidence type="ECO:0000313" key="23">
    <source>
        <dbReference type="EMBL" id="GAL82925.1"/>
    </source>
</evidence>
<dbReference type="InterPro" id="IPR017121">
    <property type="entry name" value="Nitrite_Rdtase_lsu"/>
</dbReference>
<evidence type="ECO:0000256" key="8">
    <source>
        <dbReference type="ARBA" id="ARBA00022723"/>
    </source>
</evidence>
<dbReference type="eggNOG" id="COG1251">
    <property type="taxonomic scope" value="Bacteria"/>
</dbReference>
<dbReference type="Pfam" id="PF07992">
    <property type="entry name" value="Pyr_redox_2"/>
    <property type="match status" value="1"/>
</dbReference>
<evidence type="ECO:0000256" key="12">
    <source>
        <dbReference type="ARBA" id="ARBA00023014"/>
    </source>
</evidence>
<dbReference type="Gene3D" id="3.30.390.30">
    <property type="match status" value="1"/>
</dbReference>
<gene>
    <name evidence="23" type="ORF">MYP_151</name>
</gene>
<evidence type="ECO:0000256" key="16">
    <source>
        <dbReference type="PIRNR" id="PIRNR037149"/>
    </source>
</evidence>